<dbReference type="EMBL" id="GBRH01158181">
    <property type="protein sequence ID" value="JAE39715.1"/>
    <property type="molecule type" value="Transcribed_RNA"/>
</dbReference>
<accession>A0A0A9HRG7</accession>
<reference evidence="1" key="1">
    <citation type="submission" date="2014-09" db="EMBL/GenBank/DDBJ databases">
        <authorList>
            <person name="Magalhaes I.L.F."/>
            <person name="Oliveira U."/>
            <person name="Santos F.R."/>
            <person name="Vidigal T.H.D.A."/>
            <person name="Brescovit A.D."/>
            <person name="Santos A.J."/>
        </authorList>
    </citation>
    <scope>NUCLEOTIDE SEQUENCE</scope>
    <source>
        <tissue evidence="1">Shoot tissue taken approximately 20 cm above the soil surface</tissue>
    </source>
</reference>
<name>A0A0A9HRG7_ARUDO</name>
<organism evidence="1">
    <name type="scientific">Arundo donax</name>
    <name type="common">Giant reed</name>
    <name type="synonym">Donax arundinaceus</name>
    <dbReference type="NCBI Taxonomy" id="35708"/>
    <lineage>
        <taxon>Eukaryota</taxon>
        <taxon>Viridiplantae</taxon>
        <taxon>Streptophyta</taxon>
        <taxon>Embryophyta</taxon>
        <taxon>Tracheophyta</taxon>
        <taxon>Spermatophyta</taxon>
        <taxon>Magnoliopsida</taxon>
        <taxon>Liliopsida</taxon>
        <taxon>Poales</taxon>
        <taxon>Poaceae</taxon>
        <taxon>PACMAD clade</taxon>
        <taxon>Arundinoideae</taxon>
        <taxon>Arundineae</taxon>
        <taxon>Arundo</taxon>
    </lineage>
</organism>
<reference evidence="1" key="2">
    <citation type="journal article" date="2015" name="Data Brief">
        <title>Shoot transcriptome of the giant reed, Arundo donax.</title>
        <authorList>
            <person name="Barrero R.A."/>
            <person name="Guerrero F.D."/>
            <person name="Moolhuijzen P."/>
            <person name="Goolsby J.A."/>
            <person name="Tidwell J."/>
            <person name="Bellgard S.E."/>
            <person name="Bellgard M.I."/>
        </authorList>
    </citation>
    <scope>NUCLEOTIDE SEQUENCE</scope>
    <source>
        <tissue evidence="1">Shoot tissue taken approximately 20 cm above the soil surface</tissue>
    </source>
</reference>
<evidence type="ECO:0000313" key="1">
    <source>
        <dbReference type="EMBL" id="JAE39715.1"/>
    </source>
</evidence>
<sequence length="63" mass="7180">MEITYLIRQKKLHFSSSQNFGYQSDRVKALTATKLTGQCRPPAGRQTLLTLLSYQEIIITSFS</sequence>
<protein>
    <submittedName>
        <fullName evidence="1">Uncharacterized protein</fullName>
    </submittedName>
</protein>
<proteinExistence type="predicted"/>
<dbReference type="AlphaFoldDB" id="A0A0A9HRG7"/>